<organism evidence="1">
    <name type="scientific">marine sediment metagenome</name>
    <dbReference type="NCBI Taxonomy" id="412755"/>
    <lineage>
        <taxon>unclassified sequences</taxon>
        <taxon>metagenomes</taxon>
        <taxon>ecological metagenomes</taxon>
    </lineage>
</organism>
<evidence type="ECO:0000313" key="1">
    <source>
        <dbReference type="EMBL" id="KKM85776.1"/>
    </source>
</evidence>
<proteinExistence type="predicted"/>
<gene>
    <name evidence="1" type="ORF">LCGC14_1285590</name>
</gene>
<sequence>MSCRLASGRQIDYADSLVEYLEEEQHRSAARFKSKVADAHSCVVDMSKLIDQMKEIREEIQDADRTARGG</sequence>
<name>A0A0F9LEY5_9ZZZZ</name>
<comment type="caution">
    <text evidence="1">The sequence shown here is derived from an EMBL/GenBank/DDBJ whole genome shotgun (WGS) entry which is preliminary data.</text>
</comment>
<accession>A0A0F9LEY5</accession>
<reference evidence="1" key="1">
    <citation type="journal article" date="2015" name="Nature">
        <title>Complex archaea that bridge the gap between prokaryotes and eukaryotes.</title>
        <authorList>
            <person name="Spang A."/>
            <person name="Saw J.H."/>
            <person name="Jorgensen S.L."/>
            <person name="Zaremba-Niedzwiedzka K."/>
            <person name="Martijn J."/>
            <person name="Lind A.E."/>
            <person name="van Eijk R."/>
            <person name="Schleper C."/>
            <person name="Guy L."/>
            <person name="Ettema T.J."/>
        </authorList>
    </citation>
    <scope>NUCLEOTIDE SEQUENCE</scope>
</reference>
<dbReference type="AlphaFoldDB" id="A0A0F9LEY5"/>
<protein>
    <submittedName>
        <fullName evidence="1">Uncharacterized protein</fullName>
    </submittedName>
</protein>
<dbReference type="EMBL" id="LAZR01007357">
    <property type="protein sequence ID" value="KKM85776.1"/>
    <property type="molecule type" value="Genomic_DNA"/>
</dbReference>